<dbReference type="InterPro" id="IPR012338">
    <property type="entry name" value="Beta-lactam/transpept-like"/>
</dbReference>
<dbReference type="SUPFAM" id="SSF56601">
    <property type="entry name" value="beta-lactamase/transpeptidase-like"/>
    <property type="match status" value="1"/>
</dbReference>
<comment type="similarity">
    <text evidence="1">Belongs to the peptidase S12 family.</text>
</comment>
<sequence>MKPDLTGRLQALDPIIKAICSATGAPGLSLGVARGGSIFHTAHYGYRDVEKALPPDSDTAYGVASLTKSFVASAMGIVVDEGRLSWTTPVKNILPELNSQDPLVTEQLTITDLFIHNTGLASSNHWWYGADGELLLRKDQTLAAFKALKQKGKFRAQYSYSNWPYCVAGEVIEKVSGQSFGTFLQQRILGPLHLSRTSAAHDNNSDQNLAKPYAVLDNGEAFLLPFPKTGDGQIMAPAQAVRSSVNDMLKYGSALLEAQKAELAAGQTLPESNPLRGAATQLSAHITKTAQSPEFLLERTYGFGMERFQLPQAVDGVGCNSMFVKQMPKLVPGPNSKGGLLLVHTGSIAGYSSMLALLPEHDIVAFAVANSVGLGDPSGWVVQALVETISESENTTDFVSLAKEAAANHARREVDNMKVLEDHRTPDTQPRPLDEYVGTYVGLAGLFGILIRRRRRSAGEEGLEVLFQGLESQAWPLTHYHFDTFTWIQPFNEQARRARFNLVGPDLFKIRFMAGEEEEEGNGKTGETVIDRVCWMQEPGLLEKDQCFLREKKELRRQL</sequence>
<dbReference type="Proteomes" id="UP001303473">
    <property type="component" value="Unassembled WGS sequence"/>
</dbReference>
<evidence type="ECO:0000259" key="2">
    <source>
        <dbReference type="Pfam" id="PF00144"/>
    </source>
</evidence>
<dbReference type="PANTHER" id="PTHR46825">
    <property type="entry name" value="D-ALANYL-D-ALANINE-CARBOXYPEPTIDASE/ENDOPEPTIDASE AMPH"/>
    <property type="match status" value="1"/>
</dbReference>
<keyword evidence="4" id="KW-1185">Reference proteome</keyword>
<dbReference type="AlphaFoldDB" id="A0AAN6MUC5"/>
<organism evidence="3 4">
    <name type="scientific">Diplogelasinospora grovesii</name>
    <dbReference type="NCBI Taxonomy" id="303347"/>
    <lineage>
        <taxon>Eukaryota</taxon>
        <taxon>Fungi</taxon>
        <taxon>Dikarya</taxon>
        <taxon>Ascomycota</taxon>
        <taxon>Pezizomycotina</taxon>
        <taxon>Sordariomycetes</taxon>
        <taxon>Sordariomycetidae</taxon>
        <taxon>Sordariales</taxon>
        <taxon>Diplogelasinosporaceae</taxon>
        <taxon>Diplogelasinospora</taxon>
    </lineage>
</organism>
<evidence type="ECO:0000256" key="1">
    <source>
        <dbReference type="ARBA" id="ARBA00038215"/>
    </source>
</evidence>
<dbReference type="InterPro" id="IPR001466">
    <property type="entry name" value="Beta-lactam-related"/>
</dbReference>
<feature type="domain" description="Beta-lactamase-related" evidence="2">
    <location>
        <begin position="21"/>
        <end position="374"/>
    </location>
</feature>
<dbReference type="Gene3D" id="3.40.710.10">
    <property type="entry name" value="DD-peptidase/beta-lactamase superfamily"/>
    <property type="match status" value="1"/>
</dbReference>
<comment type="caution">
    <text evidence="3">The sequence shown here is derived from an EMBL/GenBank/DDBJ whole genome shotgun (WGS) entry which is preliminary data.</text>
</comment>
<dbReference type="EMBL" id="MU854117">
    <property type="protein sequence ID" value="KAK3933595.1"/>
    <property type="molecule type" value="Genomic_DNA"/>
</dbReference>
<proteinExistence type="inferred from homology"/>
<name>A0AAN6MUC5_9PEZI</name>
<gene>
    <name evidence="3" type="ORF">QBC46DRAFT_110647</name>
</gene>
<protein>
    <submittedName>
        <fullName evidence="3">Beta-lactamase/transpeptidase-like protein</fullName>
    </submittedName>
</protein>
<accession>A0AAN6MUC5</accession>
<evidence type="ECO:0000313" key="4">
    <source>
        <dbReference type="Proteomes" id="UP001303473"/>
    </source>
</evidence>
<evidence type="ECO:0000313" key="3">
    <source>
        <dbReference type="EMBL" id="KAK3933595.1"/>
    </source>
</evidence>
<reference evidence="4" key="1">
    <citation type="journal article" date="2023" name="Mol. Phylogenet. Evol.">
        <title>Genome-scale phylogeny and comparative genomics of the fungal order Sordariales.</title>
        <authorList>
            <person name="Hensen N."/>
            <person name="Bonometti L."/>
            <person name="Westerberg I."/>
            <person name="Brannstrom I.O."/>
            <person name="Guillou S."/>
            <person name="Cros-Aarteil S."/>
            <person name="Calhoun S."/>
            <person name="Haridas S."/>
            <person name="Kuo A."/>
            <person name="Mondo S."/>
            <person name="Pangilinan J."/>
            <person name="Riley R."/>
            <person name="LaButti K."/>
            <person name="Andreopoulos B."/>
            <person name="Lipzen A."/>
            <person name="Chen C."/>
            <person name="Yan M."/>
            <person name="Daum C."/>
            <person name="Ng V."/>
            <person name="Clum A."/>
            <person name="Steindorff A."/>
            <person name="Ohm R.A."/>
            <person name="Martin F."/>
            <person name="Silar P."/>
            <person name="Natvig D.O."/>
            <person name="Lalanne C."/>
            <person name="Gautier V."/>
            <person name="Ament-Velasquez S.L."/>
            <person name="Kruys A."/>
            <person name="Hutchinson M.I."/>
            <person name="Powell A.J."/>
            <person name="Barry K."/>
            <person name="Miller A.N."/>
            <person name="Grigoriev I.V."/>
            <person name="Debuchy R."/>
            <person name="Gladieux P."/>
            <person name="Hiltunen Thoren M."/>
            <person name="Johannesson H."/>
        </authorList>
    </citation>
    <scope>NUCLEOTIDE SEQUENCE [LARGE SCALE GENOMIC DNA]</scope>
    <source>
        <strain evidence="4">CBS 340.73</strain>
    </source>
</reference>
<dbReference type="Pfam" id="PF00144">
    <property type="entry name" value="Beta-lactamase"/>
    <property type="match status" value="1"/>
</dbReference>
<dbReference type="InterPro" id="IPR050491">
    <property type="entry name" value="AmpC-like"/>
</dbReference>
<dbReference type="PANTHER" id="PTHR46825:SF14">
    <property type="entry name" value="BETA-LACTAMASE-RELATED DOMAIN-CONTAINING PROTEIN"/>
    <property type="match status" value="1"/>
</dbReference>